<dbReference type="InterPro" id="IPR036291">
    <property type="entry name" value="NAD(P)-bd_dom_sf"/>
</dbReference>
<keyword evidence="4" id="KW-0753">Steroid metabolism</keyword>
<evidence type="ECO:0000256" key="3">
    <source>
        <dbReference type="ARBA" id="ARBA00023098"/>
    </source>
</evidence>
<dbReference type="Pfam" id="PF00106">
    <property type="entry name" value="adh_short"/>
    <property type="match status" value="1"/>
</dbReference>
<evidence type="ECO:0000256" key="9">
    <source>
        <dbReference type="ARBA" id="ARBA00067031"/>
    </source>
</evidence>
<dbReference type="AlphaFoldDB" id="A0A5K1IM99"/>
<comment type="catalytic activity">
    <reaction evidence="5">
        <text>12alpha-hydroxy-3-oxo-5beta-cholan-24-oate + NADH + H(+) = isodeoxycholate + NAD(+)</text>
        <dbReference type="Rhea" id="RHEA:47492"/>
        <dbReference type="ChEBI" id="CHEBI:15378"/>
        <dbReference type="ChEBI" id="CHEBI:57540"/>
        <dbReference type="ChEBI" id="CHEBI:57945"/>
        <dbReference type="ChEBI" id="CHEBI:87733"/>
        <dbReference type="ChEBI" id="CHEBI:87734"/>
    </reaction>
    <physiologicalReaction direction="left-to-right" evidence="5">
        <dbReference type="Rhea" id="RHEA:47493"/>
    </physiologicalReaction>
</comment>
<evidence type="ECO:0000313" key="11">
    <source>
        <dbReference type="EMBL" id="VWL89098.1"/>
    </source>
</evidence>
<dbReference type="GO" id="GO:0008202">
    <property type="term" value="P:steroid metabolic process"/>
    <property type="evidence" value="ECO:0007669"/>
    <property type="project" value="UniProtKB-KW"/>
</dbReference>
<dbReference type="InterPro" id="IPR002347">
    <property type="entry name" value="SDR_fam"/>
</dbReference>
<dbReference type="SUPFAM" id="SSF51735">
    <property type="entry name" value="NAD(P)-binding Rossmann-fold domains"/>
    <property type="match status" value="1"/>
</dbReference>
<evidence type="ECO:0000256" key="10">
    <source>
        <dbReference type="ARBA" id="ARBA00081284"/>
    </source>
</evidence>
<dbReference type="GO" id="GO:0006633">
    <property type="term" value="P:fatty acid biosynthetic process"/>
    <property type="evidence" value="ECO:0007669"/>
    <property type="project" value="TreeGrafter"/>
</dbReference>
<dbReference type="Gene3D" id="3.40.50.720">
    <property type="entry name" value="NAD(P)-binding Rossmann-like Domain"/>
    <property type="match status" value="1"/>
</dbReference>
<dbReference type="FunFam" id="3.40.50.720:FF:000084">
    <property type="entry name" value="Short-chain dehydrogenase reductase"/>
    <property type="match status" value="1"/>
</dbReference>
<dbReference type="Proteomes" id="UP000330807">
    <property type="component" value="Unassembled WGS sequence"/>
</dbReference>
<comment type="similarity">
    <text evidence="1">Belongs to the short-chain dehydrogenases/reductases (SDR) family.</text>
</comment>
<comment type="catalytic activity">
    <reaction evidence="7">
        <text>7alpha,12alpha-dihydroxy-3-oxo-5beta-cholan-24-oate + NADH + H(+) = isocholate + NAD(+)</text>
        <dbReference type="Rhea" id="RHEA:47512"/>
        <dbReference type="ChEBI" id="CHEBI:15378"/>
        <dbReference type="ChEBI" id="CHEBI:57540"/>
        <dbReference type="ChEBI" id="CHEBI:57945"/>
        <dbReference type="ChEBI" id="CHEBI:87735"/>
        <dbReference type="ChEBI" id="CHEBI:87736"/>
    </reaction>
    <physiologicalReaction direction="left-to-right" evidence="7">
        <dbReference type="Rhea" id="RHEA:47513"/>
    </physiologicalReaction>
</comment>
<sequence>MFGVKTALKNALKKLRAKDVLPIQKVTDPDKTLEDKVAFVAGGSGGIGMAVAEALLDSGARVVLGGTKIEKLRACMDKLGHSDHIAFVVMDASNVEVSDQIVSEATRAFGNIDIFVESTGVHTEGVNFWTMTPEEYDRVMSINLRGAFFLARSVAQHMIDSNTKGHILFVNSSRGFEPAWSPYGLSKWGLKGLTQGLAQTLLPYGIVVNGIAPGSTATPLIGVKEGDAISSNENGAGRLATPTEIAEWAKMLVGPSGDLVIGETVLVSGGRGGIDVR</sequence>
<evidence type="ECO:0000256" key="7">
    <source>
        <dbReference type="ARBA" id="ARBA00052497"/>
    </source>
</evidence>
<dbReference type="CDD" id="cd05233">
    <property type="entry name" value="SDR_c"/>
    <property type="match status" value="1"/>
</dbReference>
<evidence type="ECO:0000256" key="8">
    <source>
        <dbReference type="ARBA" id="ARBA00052953"/>
    </source>
</evidence>
<dbReference type="GO" id="GO:0048038">
    <property type="term" value="F:quinone binding"/>
    <property type="evidence" value="ECO:0007669"/>
    <property type="project" value="TreeGrafter"/>
</dbReference>
<proteinExistence type="inferred from homology"/>
<dbReference type="EMBL" id="CABWIH010000022">
    <property type="protein sequence ID" value="VWL89098.1"/>
    <property type="molecule type" value="Genomic_DNA"/>
</dbReference>
<dbReference type="PANTHER" id="PTHR42760">
    <property type="entry name" value="SHORT-CHAIN DEHYDROGENASES/REDUCTASES FAMILY MEMBER"/>
    <property type="match status" value="1"/>
</dbReference>
<comment type="catalytic activity">
    <reaction evidence="6">
        <text>3-oxochenodeoxycholate + NADH + H(+) = isochenodeoxycholate + NAD(+)</text>
        <dbReference type="Rhea" id="RHEA:47516"/>
        <dbReference type="ChEBI" id="CHEBI:15378"/>
        <dbReference type="ChEBI" id="CHEBI:57540"/>
        <dbReference type="ChEBI" id="CHEBI:57945"/>
        <dbReference type="ChEBI" id="CHEBI:87730"/>
        <dbReference type="ChEBI" id="CHEBI:87731"/>
    </reaction>
    <physiologicalReaction direction="left-to-right" evidence="6">
        <dbReference type="Rhea" id="RHEA:47517"/>
    </physiologicalReaction>
</comment>
<evidence type="ECO:0000256" key="5">
    <source>
        <dbReference type="ARBA" id="ARBA00050257"/>
    </source>
</evidence>
<comment type="catalytic activity">
    <reaction evidence="8">
        <text>3-oxo-5beta-cholan-24-oate + NADH + H(+) = isolithocholate + NAD(+)</text>
        <dbReference type="Rhea" id="RHEA:47508"/>
        <dbReference type="ChEBI" id="CHEBI:11867"/>
        <dbReference type="ChEBI" id="CHEBI:15378"/>
        <dbReference type="ChEBI" id="CHEBI:57540"/>
        <dbReference type="ChEBI" id="CHEBI:57945"/>
        <dbReference type="ChEBI" id="CHEBI:87728"/>
        <dbReference type="EC" id="1.1.1.391"/>
    </reaction>
    <physiologicalReaction direction="left-to-right" evidence="8">
        <dbReference type="Rhea" id="RHEA:47509"/>
    </physiologicalReaction>
</comment>
<evidence type="ECO:0000256" key="4">
    <source>
        <dbReference type="ARBA" id="ARBA00023221"/>
    </source>
</evidence>
<organism evidence="11 12">
    <name type="scientific">Collinsella aerofaciens</name>
    <dbReference type="NCBI Taxonomy" id="74426"/>
    <lineage>
        <taxon>Bacteria</taxon>
        <taxon>Bacillati</taxon>
        <taxon>Actinomycetota</taxon>
        <taxon>Coriobacteriia</taxon>
        <taxon>Coriobacteriales</taxon>
        <taxon>Coriobacteriaceae</taxon>
        <taxon>Collinsella</taxon>
    </lineage>
</organism>
<dbReference type="EC" id="1.1.1.391" evidence="9"/>
<gene>
    <name evidence="11" type="primary">fabG_2</name>
    <name evidence="11" type="ORF">LMKDKBCB_01133</name>
</gene>
<name>A0A5K1IM99_9ACTN</name>
<keyword evidence="3" id="KW-0443">Lipid metabolism</keyword>
<evidence type="ECO:0000256" key="6">
    <source>
        <dbReference type="ARBA" id="ARBA00050953"/>
    </source>
</evidence>
<accession>A0A5K1IM99</accession>
<dbReference type="GO" id="GO:0016616">
    <property type="term" value="F:oxidoreductase activity, acting on the CH-OH group of donors, NAD or NADP as acceptor"/>
    <property type="evidence" value="ECO:0007669"/>
    <property type="project" value="TreeGrafter"/>
</dbReference>
<keyword evidence="2 11" id="KW-0560">Oxidoreductase</keyword>
<dbReference type="PANTHER" id="PTHR42760:SF133">
    <property type="entry name" value="3-OXOACYL-[ACYL-CARRIER-PROTEIN] REDUCTASE"/>
    <property type="match status" value="1"/>
</dbReference>
<evidence type="ECO:0000256" key="2">
    <source>
        <dbReference type="ARBA" id="ARBA00023002"/>
    </source>
</evidence>
<protein>
    <recommendedName>
        <fullName evidence="9">3beta-hydroxycholanate 3-dehydrogenase (NAD(+))</fullName>
        <ecNumber evidence="9">1.1.1.391</ecNumber>
    </recommendedName>
    <alternativeName>
        <fullName evidence="10">NAD-dependent bile acid 3beta-dehydrogenase</fullName>
    </alternativeName>
</protein>
<reference evidence="11 12" key="1">
    <citation type="submission" date="2019-10" db="EMBL/GenBank/DDBJ databases">
        <authorList>
            <person name="Wolf R A."/>
        </authorList>
    </citation>
    <scope>NUCLEOTIDE SEQUENCE [LARGE SCALE GENOMIC DNA]</scope>
    <source>
        <strain evidence="11">Collinsella_aerofaciens_AK_138A</strain>
    </source>
</reference>
<evidence type="ECO:0000313" key="12">
    <source>
        <dbReference type="Proteomes" id="UP000330807"/>
    </source>
</evidence>
<dbReference type="RefSeq" id="WP_197036680.1">
    <property type="nucleotide sequence ID" value="NZ_CABWIH010000022.1"/>
</dbReference>
<dbReference type="PRINTS" id="PR00081">
    <property type="entry name" value="GDHRDH"/>
</dbReference>
<evidence type="ECO:0000256" key="1">
    <source>
        <dbReference type="ARBA" id="ARBA00006484"/>
    </source>
</evidence>